<evidence type="ECO:0000313" key="1">
    <source>
        <dbReference type="EMBL" id="KAJ3080926.1"/>
    </source>
</evidence>
<protein>
    <submittedName>
        <fullName evidence="1">Uncharacterized protein</fullName>
    </submittedName>
</protein>
<dbReference type="AlphaFoldDB" id="A0AAD5SP85"/>
<sequence length="210" mass="22850">MDIFLVDHLIPAADLMWAGPLPLNLGPTPLMCNQQRCQNAHVKFGLNPEQAIEHMPGDCEANAIACGMNWILSISPVVPVAITVQRIARVGRTELYVNIICLPPWIPPLMPPSKISIIHFHFPVGFDVIEILLRVLNLQKYFLNANALYTLDRFGYGFGLFMSGGTRVKIALANALVALLNPPPPPSPLALAVSPAPAPITNLVHPIPAH</sequence>
<gene>
    <name evidence="1" type="ORF">HK100_010019</name>
</gene>
<comment type="caution">
    <text evidence="1">The sequence shown here is derived from an EMBL/GenBank/DDBJ whole genome shotgun (WGS) entry which is preliminary data.</text>
</comment>
<dbReference type="EMBL" id="JADGJH010005351">
    <property type="protein sequence ID" value="KAJ3080926.1"/>
    <property type="molecule type" value="Genomic_DNA"/>
</dbReference>
<reference evidence="1" key="1">
    <citation type="submission" date="2020-05" db="EMBL/GenBank/DDBJ databases">
        <title>Phylogenomic resolution of chytrid fungi.</title>
        <authorList>
            <person name="Stajich J.E."/>
            <person name="Amses K."/>
            <person name="Simmons R."/>
            <person name="Seto K."/>
            <person name="Myers J."/>
            <person name="Bonds A."/>
            <person name="Quandt C.A."/>
            <person name="Barry K."/>
            <person name="Liu P."/>
            <person name="Grigoriev I."/>
            <person name="Longcore J.E."/>
            <person name="James T.Y."/>
        </authorList>
    </citation>
    <scope>NUCLEOTIDE SEQUENCE</scope>
    <source>
        <strain evidence="1">JEL0513</strain>
    </source>
</reference>
<evidence type="ECO:0000313" key="2">
    <source>
        <dbReference type="Proteomes" id="UP001211907"/>
    </source>
</evidence>
<organism evidence="1 2">
    <name type="scientific">Physocladia obscura</name>
    <dbReference type="NCBI Taxonomy" id="109957"/>
    <lineage>
        <taxon>Eukaryota</taxon>
        <taxon>Fungi</taxon>
        <taxon>Fungi incertae sedis</taxon>
        <taxon>Chytridiomycota</taxon>
        <taxon>Chytridiomycota incertae sedis</taxon>
        <taxon>Chytridiomycetes</taxon>
        <taxon>Chytridiales</taxon>
        <taxon>Chytriomycetaceae</taxon>
        <taxon>Physocladia</taxon>
    </lineage>
</organism>
<name>A0AAD5SP85_9FUNG</name>
<dbReference type="Proteomes" id="UP001211907">
    <property type="component" value="Unassembled WGS sequence"/>
</dbReference>
<keyword evidence="2" id="KW-1185">Reference proteome</keyword>
<proteinExistence type="predicted"/>
<accession>A0AAD5SP85</accession>